<evidence type="ECO:0000313" key="2">
    <source>
        <dbReference type="Proteomes" id="UP000027466"/>
    </source>
</evidence>
<dbReference type="EMBL" id="JFHC01000090">
    <property type="protein sequence ID" value="KDR38431.1"/>
    <property type="molecule type" value="Genomic_DNA"/>
</dbReference>
<sequence length="75" mass="8515">MSTGAQCCIALRSSRRRRTTASRRRTAGICTSGSTCPRSTRPRLVTRCSSVTPAARCWMRPRRSSMRRSCRCFTR</sequence>
<comment type="caution">
    <text evidence="1">The sequence shown here is derived from an EMBL/GenBank/DDBJ whole genome shotgun (WGS) entry which is preliminary data.</text>
</comment>
<proteinExistence type="predicted"/>
<dbReference type="AlphaFoldDB" id="A0A069PMA5"/>
<organism evidence="1 2">
    <name type="scientific">Caballeronia glathei</name>
    <dbReference type="NCBI Taxonomy" id="60547"/>
    <lineage>
        <taxon>Bacteria</taxon>
        <taxon>Pseudomonadati</taxon>
        <taxon>Pseudomonadota</taxon>
        <taxon>Betaproteobacteria</taxon>
        <taxon>Burkholderiales</taxon>
        <taxon>Burkholderiaceae</taxon>
        <taxon>Caballeronia</taxon>
    </lineage>
</organism>
<name>A0A069PMA5_9BURK</name>
<evidence type="ECO:0000313" key="1">
    <source>
        <dbReference type="EMBL" id="KDR38431.1"/>
    </source>
</evidence>
<accession>A0A069PMA5</accession>
<dbReference type="Proteomes" id="UP000027466">
    <property type="component" value="Unassembled WGS sequence"/>
</dbReference>
<keyword evidence="2" id="KW-1185">Reference proteome</keyword>
<gene>
    <name evidence="1" type="ORF">BG61_40880</name>
</gene>
<protein>
    <submittedName>
        <fullName evidence="1">Uncharacterized protein</fullName>
    </submittedName>
</protein>
<reference evidence="1 2" key="1">
    <citation type="submission" date="2014-03" db="EMBL/GenBank/DDBJ databases">
        <title>Draft Genome Sequences of Four Burkholderia Strains.</title>
        <authorList>
            <person name="Liu X.Y."/>
            <person name="Li C.X."/>
            <person name="Xu J.H."/>
        </authorList>
    </citation>
    <scope>NUCLEOTIDE SEQUENCE [LARGE SCALE GENOMIC DNA]</scope>
    <source>
        <strain evidence="1 2">DSM 50014</strain>
    </source>
</reference>